<keyword evidence="1" id="KW-1133">Transmembrane helix</keyword>
<accession>A0A0M7HYS5</accession>
<name>A0A0M7HYS5_ENTCL</name>
<dbReference type="AlphaFoldDB" id="A0A0M7HYS5"/>
<feature type="transmembrane region" description="Helical" evidence="1">
    <location>
        <begin position="73"/>
        <end position="98"/>
    </location>
</feature>
<evidence type="ECO:0000313" key="3">
    <source>
        <dbReference type="EMBL" id="STQ11528.1"/>
    </source>
</evidence>
<reference evidence="3 4" key="1">
    <citation type="submission" date="2018-06" db="EMBL/GenBank/DDBJ databases">
        <authorList>
            <consortium name="Pathogen Informatics"/>
            <person name="Doyle S."/>
        </authorList>
    </citation>
    <scope>NUCLEOTIDE SEQUENCE [LARGE SCALE GENOMIC DNA]</scope>
    <source>
        <strain evidence="3 4">NCTC10005</strain>
    </source>
</reference>
<feature type="transmembrane region" description="Helical" evidence="1">
    <location>
        <begin position="12"/>
        <end position="34"/>
    </location>
</feature>
<keyword evidence="1" id="KW-0812">Transmembrane</keyword>
<dbReference type="RefSeq" id="WP_044158342.1">
    <property type="nucleotide sequence ID" value="NZ_CAIZTI010000014.1"/>
</dbReference>
<proteinExistence type="predicted"/>
<feature type="transmembrane region" description="Helical" evidence="1">
    <location>
        <begin position="40"/>
        <end position="61"/>
    </location>
</feature>
<keyword evidence="1" id="KW-0472">Membrane</keyword>
<dbReference type="EMBL" id="JAODZM010000029">
    <property type="protein sequence ID" value="MDH0197387.1"/>
    <property type="molecule type" value="Genomic_DNA"/>
</dbReference>
<evidence type="ECO:0000313" key="2">
    <source>
        <dbReference type="EMBL" id="MDH0197387.1"/>
    </source>
</evidence>
<reference evidence="2" key="2">
    <citation type="submission" date="2022-09" db="EMBL/GenBank/DDBJ databases">
        <title>Intensive care unit water sources are persistently colonized with multi-drug resistant bacteria and are the site of extensive horizontal gene transfer of antibiotic resistance genes.</title>
        <authorList>
            <person name="Diorio-Toth L."/>
        </authorList>
    </citation>
    <scope>NUCLEOTIDE SEQUENCE</scope>
    <source>
        <strain evidence="2">GD04139</strain>
    </source>
</reference>
<dbReference type="Proteomes" id="UP000255106">
    <property type="component" value="Unassembled WGS sequence"/>
</dbReference>
<evidence type="ECO:0000313" key="4">
    <source>
        <dbReference type="Proteomes" id="UP000255106"/>
    </source>
</evidence>
<dbReference type="GeneID" id="83573881"/>
<protein>
    <submittedName>
        <fullName evidence="2">Transporter</fullName>
    </submittedName>
</protein>
<dbReference type="Proteomes" id="UP001158360">
    <property type="component" value="Unassembled WGS sequence"/>
</dbReference>
<evidence type="ECO:0000256" key="1">
    <source>
        <dbReference type="SAM" id="Phobius"/>
    </source>
</evidence>
<feature type="transmembrane region" description="Helical" evidence="1">
    <location>
        <begin position="104"/>
        <end position="125"/>
    </location>
</feature>
<accession>A0A2A5MUV5</accession>
<organism evidence="3 4">
    <name type="scientific">Enterobacter cloacae</name>
    <dbReference type="NCBI Taxonomy" id="550"/>
    <lineage>
        <taxon>Bacteria</taxon>
        <taxon>Pseudomonadati</taxon>
        <taxon>Pseudomonadota</taxon>
        <taxon>Gammaproteobacteria</taxon>
        <taxon>Enterobacterales</taxon>
        <taxon>Enterobacteriaceae</taxon>
        <taxon>Enterobacter</taxon>
        <taxon>Enterobacter cloacae complex</taxon>
    </lineage>
</organism>
<sequence length="128" mass="14274">MNINRYVSPANIGTSCLFLIVSWGLLHLWMILIHEVDEKVAATIISSPVIYGCIAATSFFLAIQHKGGGLTELLVMALCLALIFIYLIIIFSILLNIAPDIADLVFYCECFLIIFFVGSPIYLMLRMI</sequence>
<dbReference type="EMBL" id="UGJB01000004">
    <property type="protein sequence ID" value="STQ11528.1"/>
    <property type="molecule type" value="Genomic_DNA"/>
</dbReference>
<gene>
    <name evidence="2" type="ORF">N7383_17295</name>
    <name evidence="3" type="ORF">NCTC10005_04307</name>
</gene>
<dbReference type="PROSITE" id="PS51257">
    <property type="entry name" value="PROKAR_LIPOPROTEIN"/>
    <property type="match status" value="1"/>
</dbReference>